<feature type="region of interest" description="Disordered" evidence="2">
    <location>
        <begin position="1"/>
        <end position="39"/>
    </location>
</feature>
<dbReference type="AlphaFoldDB" id="A0A6J1Q3Z0"/>
<sequence length="184" mass="20563">MPPKSAMNSKRNSGNKKSVSESRVPPRAVLDTGNASGLDPEAQDRFELELCWCIQQLEASLATGKLQEKQAHELGKQLHSLKSNTAPLIKKRQIMKNTLGDYREKMAEDERKLSRTVSAVKFTNTASASKKSIFVKKASGSGTQDSNRQMDDHRTQNMLRSTKQAVSDSNRTDTPFRFDFQACQ</sequence>
<name>A0A6J1Q3Z0_9HYME</name>
<dbReference type="InterPro" id="IPR029274">
    <property type="entry name" value="DUF4615"/>
</dbReference>
<evidence type="ECO:0000256" key="2">
    <source>
        <dbReference type="SAM" id="MobiDB-lite"/>
    </source>
</evidence>
<dbReference type="GeneID" id="112457018"/>
<dbReference type="PANTHER" id="PTHR13602:SF2">
    <property type="entry name" value="UPF0488 PROTEIN C8ORF33"/>
    <property type="match status" value="1"/>
</dbReference>
<evidence type="ECO:0000256" key="1">
    <source>
        <dbReference type="ARBA" id="ARBA00005707"/>
    </source>
</evidence>
<dbReference type="RefSeq" id="XP_024875650.1">
    <property type="nucleotide sequence ID" value="XM_025019882.1"/>
</dbReference>
<accession>A0A6J1Q3Z0</accession>
<dbReference type="Proteomes" id="UP000504618">
    <property type="component" value="Unplaced"/>
</dbReference>
<gene>
    <name evidence="4" type="primary">LOC112457018</name>
</gene>
<comment type="similarity">
    <text evidence="1">Belongs to the UPF0488 family.</text>
</comment>
<organism evidence="3 4">
    <name type="scientific">Temnothorax curvispinosus</name>
    <dbReference type="NCBI Taxonomy" id="300111"/>
    <lineage>
        <taxon>Eukaryota</taxon>
        <taxon>Metazoa</taxon>
        <taxon>Ecdysozoa</taxon>
        <taxon>Arthropoda</taxon>
        <taxon>Hexapoda</taxon>
        <taxon>Insecta</taxon>
        <taxon>Pterygota</taxon>
        <taxon>Neoptera</taxon>
        <taxon>Endopterygota</taxon>
        <taxon>Hymenoptera</taxon>
        <taxon>Apocrita</taxon>
        <taxon>Aculeata</taxon>
        <taxon>Formicoidea</taxon>
        <taxon>Formicidae</taxon>
        <taxon>Myrmicinae</taxon>
        <taxon>Temnothorax</taxon>
    </lineage>
</organism>
<evidence type="ECO:0000313" key="3">
    <source>
        <dbReference type="Proteomes" id="UP000504618"/>
    </source>
</evidence>
<feature type="compositionally biased region" description="Polar residues" evidence="2">
    <location>
        <begin position="1"/>
        <end position="17"/>
    </location>
</feature>
<proteinExistence type="inferred from homology"/>
<feature type="region of interest" description="Disordered" evidence="2">
    <location>
        <begin position="137"/>
        <end position="174"/>
    </location>
</feature>
<dbReference type="OrthoDB" id="20277at2759"/>
<dbReference type="Pfam" id="PF15393">
    <property type="entry name" value="DUF4615"/>
    <property type="match status" value="1"/>
</dbReference>
<reference evidence="4" key="1">
    <citation type="submission" date="2025-08" db="UniProtKB">
        <authorList>
            <consortium name="RefSeq"/>
        </authorList>
    </citation>
    <scope>IDENTIFICATION</scope>
    <source>
        <tissue evidence="4">Whole body</tissue>
    </source>
</reference>
<keyword evidence="3" id="KW-1185">Reference proteome</keyword>
<evidence type="ECO:0000313" key="4">
    <source>
        <dbReference type="RefSeq" id="XP_024875650.1"/>
    </source>
</evidence>
<dbReference type="PANTHER" id="PTHR13602">
    <property type="entry name" value="UPF0488 PROTEIN C8ORF33"/>
    <property type="match status" value="1"/>
</dbReference>
<feature type="compositionally biased region" description="Polar residues" evidence="2">
    <location>
        <begin position="156"/>
        <end position="169"/>
    </location>
</feature>
<protein>
    <submittedName>
        <fullName evidence="4">UPF0488 protein CG14286</fullName>
    </submittedName>
</protein>